<dbReference type="AlphaFoldDB" id="M0PKK4"/>
<sequence>MSGSDQVILSQDEAYDLLSNARRRFVISYLRSQDGPVALNELSRRLAAQENDTPVDELTDQQIKRIYVSLYQTHLPKLEEAELIEYDRDRSVLELREAADRLDEYLPTEESEGRSWQLVYGVLAGIGLLVYVVVGLVPSIPISMGQLGIAVIVAFASVSLAHYVSEQS</sequence>
<evidence type="ECO:0000256" key="1">
    <source>
        <dbReference type="SAM" id="Phobius"/>
    </source>
</evidence>
<dbReference type="EMBL" id="AOJI01000003">
    <property type="protein sequence ID" value="EMA70547.1"/>
    <property type="molecule type" value="Genomic_DNA"/>
</dbReference>
<gene>
    <name evidence="3" type="ORF">C461_01197</name>
</gene>
<dbReference type="OrthoDB" id="331021at2157"/>
<feature type="transmembrane region" description="Helical" evidence="1">
    <location>
        <begin position="143"/>
        <end position="164"/>
    </location>
</feature>
<keyword evidence="4" id="KW-1185">Reference proteome</keyword>
<organism evidence="3 4">
    <name type="scientific">Halorubrum aidingense JCM 13560</name>
    <dbReference type="NCBI Taxonomy" id="1230454"/>
    <lineage>
        <taxon>Archaea</taxon>
        <taxon>Methanobacteriati</taxon>
        <taxon>Methanobacteriota</taxon>
        <taxon>Stenosarchaea group</taxon>
        <taxon>Halobacteria</taxon>
        <taxon>Halobacteriales</taxon>
        <taxon>Haloferacaceae</taxon>
        <taxon>Halorubrum</taxon>
    </lineage>
</organism>
<keyword evidence="1" id="KW-1133">Transmembrane helix</keyword>
<evidence type="ECO:0000313" key="4">
    <source>
        <dbReference type="Proteomes" id="UP000011575"/>
    </source>
</evidence>
<dbReference type="Proteomes" id="UP000011575">
    <property type="component" value="Unassembled WGS sequence"/>
</dbReference>
<accession>M0PKK4</accession>
<comment type="caution">
    <text evidence="3">The sequence shown here is derived from an EMBL/GenBank/DDBJ whole genome shotgun (WGS) entry which is preliminary data.</text>
</comment>
<keyword evidence="1" id="KW-0472">Membrane</keyword>
<dbReference type="PATRIC" id="fig|1230454.4.peg.250"/>
<protein>
    <recommendedName>
        <fullName evidence="2">DUF7344 domain-containing protein</fullName>
    </recommendedName>
</protein>
<dbReference type="STRING" id="1230454.C461_01197"/>
<reference evidence="3 4" key="1">
    <citation type="journal article" date="2014" name="PLoS Genet.">
        <title>Phylogenetically driven sequencing of extremely halophilic archaea reveals strategies for static and dynamic osmo-response.</title>
        <authorList>
            <person name="Becker E.A."/>
            <person name="Seitzer P.M."/>
            <person name="Tritt A."/>
            <person name="Larsen D."/>
            <person name="Krusor M."/>
            <person name="Yao A.I."/>
            <person name="Wu D."/>
            <person name="Madern D."/>
            <person name="Eisen J.A."/>
            <person name="Darling A.E."/>
            <person name="Facciotti M.T."/>
        </authorList>
    </citation>
    <scope>NUCLEOTIDE SEQUENCE [LARGE SCALE GENOMIC DNA]</scope>
    <source>
        <strain evidence="3 4">JCM 13560</strain>
    </source>
</reference>
<proteinExistence type="predicted"/>
<evidence type="ECO:0000313" key="3">
    <source>
        <dbReference type="EMBL" id="EMA70547.1"/>
    </source>
</evidence>
<feature type="transmembrane region" description="Helical" evidence="1">
    <location>
        <begin position="118"/>
        <end position="137"/>
    </location>
</feature>
<dbReference type="InterPro" id="IPR036388">
    <property type="entry name" value="WH-like_DNA-bd_sf"/>
</dbReference>
<keyword evidence="1" id="KW-0812">Transmembrane</keyword>
<feature type="domain" description="DUF7344" evidence="2">
    <location>
        <begin position="15"/>
        <end position="93"/>
    </location>
</feature>
<dbReference type="Gene3D" id="1.10.10.10">
    <property type="entry name" value="Winged helix-like DNA-binding domain superfamily/Winged helix DNA-binding domain"/>
    <property type="match status" value="1"/>
</dbReference>
<evidence type="ECO:0000259" key="2">
    <source>
        <dbReference type="Pfam" id="PF24035"/>
    </source>
</evidence>
<name>M0PKK4_9EURY</name>
<dbReference type="Pfam" id="PF24035">
    <property type="entry name" value="DUF7344"/>
    <property type="match status" value="1"/>
</dbReference>
<dbReference type="InterPro" id="IPR055768">
    <property type="entry name" value="DUF7344"/>
</dbReference>